<keyword evidence="2" id="KW-0472">Membrane</keyword>
<dbReference type="Proteomes" id="UP001444625">
    <property type="component" value="Unassembled WGS sequence"/>
</dbReference>
<feature type="compositionally biased region" description="Acidic residues" evidence="1">
    <location>
        <begin position="46"/>
        <end position="58"/>
    </location>
</feature>
<feature type="region of interest" description="Disordered" evidence="1">
    <location>
        <begin position="34"/>
        <end position="95"/>
    </location>
</feature>
<dbReference type="RefSeq" id="WP_345824833.1">
    <property type="nucleotide sequence ID" value="NZ_JBDIML010000002.1"/>
</dbReference>
<gene>
    <name evidence="3" type="ORF">ABC228_09250</name>
</gene>
<accession>A0ABU9XJS1</accession>
<name>A0ABU9XJS1_9BACI</name>
<dbReference type="EMBL" id="JBDIML010000002">
    <property type="protein sequence ID" value="MEN2767374.1"/>
    <property type="molecule type" value="Genomic_DNA"/>
</dbReference>
<feature type="transmembrane region" description="Helical" evidence="2">
    <location>
        <begin position="16"/>
        <end position="34"/>
    </location>
</feature>
<sequence>MANQENDTKQPFYKKWWLWAIVAVVLAIAIFGGGDEEDPKETADSGTEETQDEADKEESDTTEKGSDDQEAEEDETDEEQTEEEEPNTRDNSSAQETTLNAGTFAVGTDIPAGRYVITGDGMGNLFVYDEDGLPLVNEILDTSGELGVTSVTTDIEDGQEIEISGLNSVKFTPAETALSNTLSAGSWEVGLDIEPGRYDVTAPGGMGNFFIYDEMGLPSTNEILDASGEMGVKQITVTLEEGQEIEISGLNEVNFEAK</sequence>
<feature type="compositionally biased region" description="Acidic residues" evidence="1">
    <location>
        <begin position="68"/>
        <end position="85"/>
    </location>
</feature>
<evidence type="ECO:0000313" key="4">
    <source>
        <dbReference type="Proteomes" id="UP001444625"/>
    </source>
</evidence>
<comment type="caution">
    <text evidence="3">The sequence shown here is derived from an EMBL/GenBank/DDBJ whole genome shotgun (WGS) entry which is preliminary data.</text>
</comment>
<proteinExistence type="predicted"/>
<keyword evidence="2" id="KW-0812">Transmembrane</keyword>
<protein>
    <submittedName>
        <fullName evidence="3">Uncharacterized protein</fullName>
    </submittedName>
</protein>
<keyword evidence="2" id="KW-1133">Transmembrane helix</keyword>
<organism evidence="3 4">
    <name type="scientific">Ornithinibacillus xuwenensis</name>
    <dbReference type="NCBI Taxonomy" id="3144668"/>
    <lineage>
        <taxon>Bacteria</taxon>
        <taxon>Bacillati</taxon>
        <taxon>Bacillota</taxon>
        <taxon>Bacilli</taxon>
        <taxon>Bacillales</taxon>
        <taxon>Bacillaceae</taxon>
        <taxon>Ornithinibacillus</taxon>
    </lineage>
</organism>
<evidence type="ECO:0000313" key="3">
    <source>
        <dbReference type="EMBL" id="MEN2767374.1"/>
    </source>
</evidence>
<keyword evidence="4" id="KW-1185">Reference proteome</keyword>
<reference evidence="3 4" key="1">
    <citation type="submission" date="2024-05" db="EMBL/GenBank/DDBJ databases">
        <authorList>
            <person name="Haq I."/>
            <person name="Ullah Z."/>
            <person name="Ahmad R."/>
            <person name="Li M."/>
            <person name="Tong Y."/>
        </authorList>
    </citation>
    <scope>NUCLEOTIDE SEQUENCE [LARGE SCALE GENOMIC DNA]</scope>
    <source>
        <strain evidence="3 4">16A2E</strain>
    </source>
</reference>
<evidence type="ECO:0000256" key="1">
    <source>
        <dbReference type="SAM" id="MobiDB-lite"/>
    </source>
</evidence>
<evidence type="ECO:0000256" key="2">
    <source>
        <dbReference type="SAM" id="Phobius"/>
    </source>
</evidence>